<evidence type="ECO:0000313" key="2">
    <source>
        <dbReference type="Proteomes" id="UP000037386"/>
    </source>
</evidence>
<organism evidence="1 2">
    <name type="scientific">Candidatus Phytoplasma pruni</name>
    <dbReference type="NCBI Taxonomy" id="479893"/>
    <lineage>
        <taxon>Bacteria</taxon>
        <taxon>Bacillati</taxon>
        <taxon>Mycoplasmatota</taxon>
        <taxon>Mollicutes</taxon>
        <taxon>Acholeplasmatales</taxon>
        <taxon>Acholeplasmataceae</taxon>
        <taxon>Candidatus Phytoplasma</taxon>
        <taxon>16SrIII (X-disease group)</taxon>
    </lineage>
</organism>
<dbReference type="PRINTS" id="PR00998">
    <property type="entry name" value="CRBOXYPTASET"/>
</dbReference>
<dbReference type="Proteomes" id="UP000037386">
    <property type="component" value="Unassembled WGS sequence"/>
</dbReference>
<dbReference type="EMBL" id="LHCF01000007">
    <property type="protein sequence ID" value="KOR75435.1"/>
    <property type="molecule type" value="Genomic_DNA"/>
</dbReference>
<dbReference type="STRING" id="479893.CPX_001558"/>
<keyword evidence="1" id="KW-0121">Carboxypeptidase</keyword>
<keyword evidence="1" id="KW-0645">Protease</keyword>
<accession>A0A0M1N078</accession>
<dbReference type="Gene3D" id="1.10.1370.30">
    <property type="match status" value="1"/>
</dbReference>
<protein>
    <submittedName>
        <fullName evidence="1">Zn-dependent carboxypeptidase</fullName>
    </submittedName>
</protein>
<dbReference type="PANTHER" id="PTHR34217:SF1">
    <property type="entry name" value="CARBOXYPEPTIDASE 1"/>
    <property type="match status" value="1"/>
</dbReference>
<dbReference type="SUPFAM" id="SSF55486">
    <property type="entry name" value="Metalloproteases ('zincins'), catalytic domain"/>
    <property type="match status" value="1"/>
</dbReference>
<dbReference type="Pfam" id="PF02074">
    <property type="entry name" value="Peptidase_M32"/>
    <property type="match status" value="1"/>
</dbReference>
<reference evidence="2" key="1">
    <citation type="submission" date="2015-05" db="EMBL/GenBank/DDBJ databases">
        <title>Draft genome sequence of 'Candidatus Phytoplasma Pruni' strain CX, a plant pathogenic bacterium.</title>
        <authorList>
            <person name="Lee I.-M."/>
            <person name="Bottner-Parker K.D."/>
            <person name="Shao J."/>
            <person name="Gundersen-Rindal D.E."/>
            <person name="Zhao Y."/>
            <person name="Davis R.E."/>
        </authorList>
    </citation>
    <scope>NUCLEOTIDE SEQUENCE [LARGE SCALE GENOMIC DNA]</scope>
    <source>
        <strain evidence="2">CX</strain>
    </source>
</reference>
<proteinExistence type="predicted"/>
<dbReference type="AlphaFoldDB" id="A0A0M1N078"/>
<name>A0A0M1N078_9MOLU</name>
<dbReference type="PANTHER" id="PTHR34217">
    <property type="entry name" value="METAL-DEPENDENT CARBOXYPEPTIDASE"/>
    <property type="match status" value="1"/>
</dbReference>
<keyword evidence="1" id="KW-0378">Hydrolase</keyword>
<dbReference type="GO" id="GO:0006508">
    <property type="term" value="P:proteolysis"/>
    <property type="evidence" value="ECO:0007669"/>
    <property type="project" value="InterPro"/>
</dbReference>
<dbReference type="PATRIC" id="fig|479893.3.peg.351"/>
<dbReference type="InterPro" id="IPR001333">
    <property type="entry name" value="Peptidase_M32_Taq"/>
</dbReference>
<evidence type="ECO:0000313" key="1">
    <source>
        <dbReference type="EMBL" id="KOR75435.1"/>
    </source>
</evidence>
<gene>
    <name evidence="1" type="ORF">CPX_001558</name>
</gene>
<comment type="caution">
    <text evidence="1">The sequence shown here is derived from an EMBL/GenBank/DDBJ whole genome shotgun (WGS) entry which is preliminary data.</text>
</comment>
<dbReference type="PROSITE" id="PS52034">
    <property type="entry name" value="PEPTIDASE_M32"/>
    <property type="match status" value="1"/>
</dbReference>
<sequence>MHEVGYALYKQNLPKKYKNQSVGKPRGYPFHESPSLLIEKQLVKIKEFLTYLSVFLKNDMQMNDPLLTVDNLYQEVNRVQPSFIRIYTDELTYSLHIILRFEIEEMLVNDQLTLDELPHVWNQKMKDYLGIVPNNVSEGCLQDVHRPSGYFGYFPSYLNGTMISSMLMSKNKKIIQTSKKILLKVSLQTLTNI</sequence>
<dbReference type="GO" id="GO:0004181">
    <property type="term" value="F:metallocarboxypeptidase activity"/>
    <property type="evidence" value="ECO:0007669"/>
    <property type="project" value="InterPro"/>
</dbReference>